<evidence type="ECO:0000313" key="2">
    <source>
        <dbReference type="Proteomes" id="UP000243849"/>
    </source>
</evidence>
<organism evidence="1 2">
    <name type="scientific">Suid betaherpesvirus 2</name>
    <dbReference type="NCBI Taxonomy" id="1608255"/>
    <lineage>
        <taxon>Viruses</taxon>
        <taxon>Duplodnaviria</taxon>
        <taxon>Heunggongvirae</taxon>
        <taxon>Peploviricota</taxon>
        <taxon>Herviviricetes</taxon>
        <taxon>Herpesvirales</taxon>
        <taxon>Orthoherpesviridae</taxon>
        <taxon>Betaherpesvirinae</taxon>
        <taxon>Roseolovirus</taxon>
        <taxon>Roseolovirus suidbeta2</taxon>
    </lineage>
</organism>
<gene>
    <name evidence="1" type="primary">U4</name>
</gene>
<dbReference type="EMBL" id="KF017583">
    <property type="protein sequence ID" value="AGT99205.1"/>
    <property type="molecule type" value="Genomic_DNA"/>
</dbReference>
<dbReference type="OrthoDB" id="4840at10239"/>
<dbReference type="RefSeq" id="YP_008492950.1">
    <property type="nucleotide sequence ID" value="NC_022233.1"/>
</dbReference>
<dbReference type="Proteomes" id="UP000243849">
    <property type="component" value="Segment"/>
</dbReference>
<evidence type="ECO:0000313" key="1">
    <source>
        <dbReference type="EMBL" id="AGT99205.1"/>
    </source>
</evidence>
<dbReference type="KEGG" id="vg:16747400"/>
<proteinExistence type="predicted"/>
<reference evidence="1 2" key="1">
    <citation type="submission" date="2013-05" db="EMBL/GenBank/DDBJ databases">
        <title>Genome organization and molecular characterization of porcine cytomegalovirus.</title>
        <authorList>
            <person name="Gu W."/>
            <person name="Zhou L."/>
            <person name="Ge X."/>
            <person name="Guo X."/>
            <person name="Yang H."/>
        </authorList>
    </citation>
    <scope>NUCLEOTIDE SEQUENCE [LARGE SCALE GENOMIC DNA]</scope>
    <source>
        <strain evidence="1 2">BJ09</strain>
    </source>
</reference>
<sequence>MDLVCHDLYTGPVKDSVIYNVPSHPYLSICFKDVRSLKVDLTDITDDMLIDSGSLTAEDLYSVRGLDYVDDSVLWGFLVRPVFEDLSAESSKDRVLEFIALLRGLKFRDCSKFVENVNLLTIISHFVLSEYVVDVTRKNTKAYYFNKLIEILDSLFFQFILLRNRCEADVIQFVFSLLINPKEHKNDIPMPTMSRLKDYISDTVYYNYVNNAEYVTLLLCHCRRCRFKAFCRGVGRERKVAHGVFALEHLELLHMDREECERLNKVIEEDLGYTLLHRAINNKELPINKFSEDIGRTHRDMMILKVFYNIIFVMSLARHVKNCMERDLDLLRRTFLDLVADLRGSLTRRNSPLVRNMLSCLTHVKDVTAMEFPGTCVLFLNSAFPILEERPKNQHRITLLLEHLCMRKLECSEETFQPMKLVRHLRHDVLEGYLNSISLTYVSSPLRFSRLSDNNLYNVGTWRGLFPHVVPLSVRCSVSFEARLCEHRLRQKRIYRKRQIIKKARDRAFRAREVRRCVPA</sequence>
<protein>
    <submittedName>
        <fullName evidence="1">Protein U4</fullName>
    </submittedName>
</protein>
<accession>U3GPZ5</accession>
<keyword evidence="2" id="KW-1185">Reference proteome</keyword>
<dbReference type="GeneID" id="16747400"/>
<name>U3GPZ5_9BETA</name>